<evidence type="ECO:0000256" key="1">
    <source>
        <dbReference type="ARBA" id="ARBA00004141"/>
    </source>
</evidence>
<feature type="transmembrane region" description="Helical" evidence="13">
    <location>
        <begin position="20"/>
        <end position="43"/>
    </location>
</feature>
<dbReference type="InterPro" id="IPR000462">
    <property type="entry name" value="CDP-OH_P_trans"/>
</dbReference>
<dbReference type="NCBIfam" id="TIGR00560">
    <property type="entry name" value="pgsA"/>
    <property type="match status" value="1"/>
</dbReference>
<dbReference type="PIRSF" id="PIRSF000847">
    <property type="entry name" value="Phos_ph_gly_syn"/>
    <property type="match status" value="1"/>
</dbReference>
<evidence type="ECO:0000256" key="3">
    <source>
        <dbReference type="ARBA" id="ARBA00022516"/>
    </source>
</evidence>
<feature type="transmembrane region" description="Helical" evidence="13">
    <location>
        <begin position="168"/>
        <end position="189"/>
    </location>
</feature>
<protein>
    <recommendedName>
        <fullName evidence="11">CDP-diacylglycerol--glycerol-3-phosphate 3-phosphatidyltransferase</fullName>
        <ecNumber evidence="11">2.7.8.5</ecNumber>
    </recommendedName>
</protein>
<sequence length="200" mass="21114">MTGVDPVADPLALPATTVSAWNIANGLTMLRLVLVPFFAAALFHSGGRSEGWQVIACVIFAVASLTDRIDGDLARKYGLITEFGKLADPIADKALIGTALVGLSMLGEVSWFVTVVIVVREVGVTLLRFWVIRHGVMPASRGGKVKTLVQAVAIGLLVLPLSGGWHTAATGVMVVAVLLTVITGLDYVARALKMRKVVRA</sequence>
<dbReference type="InterPro" id="IPR050324">
    <property type="entry name" value="CDP-alcohol_PTase-I"/>
</dbReference>
<evidence type="ECO:0000313" key="15">
    <source>
        <dbReference type="Proteomes" id="UP001183176"/>
    </source>
</evidence>
<organism evidence="14 15">
    <name type="scientific">Jatrophihabitans lederbergiae</name>
    <dbReference type="NCBI Taxonomy" id="3075547"/>
    <lineage>
        <taxon>Bacteria</taxon>
        <taxon>Bacillati</taxon>
        <taxon>Actinomycetota</taxon>
        <taxon>Actinomycetes</taxon>
        <taxon>Jatrophihabitantales</taxon>
        <taxon>Jatrophihabitantaceae</taxon>
        <taxon>Jatrophihabitans</taxon>
    </lineage>
</organism>
<dbReference type="Pfam" id="PF01066">
    <property type="entry name" value="CDP-OH_P_transf"/>
    <property type="match status" value="1"/>
</dbReference>
<dbReference type="RefSeq" id="WP_311422267.1">
    <property type="nucleotide sequence ID" value="NZ_JAVREH010000006.1"/>
</dbReference>
<evidence type="ECO:0000313" key="14">
    <source>
        <dbReference type="EMBL" id="MDT0261112.1"/>
    </source>
</evidence>
<dbReference type="InterPro" id="IPR004570">
    <property type="entry name" value="Phosphatidylglycerol_P_synth"/>
</dbReference>
<feature type="transmembrane region" description="Helical" evidence="13">
    <location>
        <begin position="143"/>
        <end position="162"/>
    </location>
</feature>
<dbReference type="InterPro" id="IPR048254">
    <property type="entry name" value="CDP_ALCOHOL_P_TRANSF_CS"/>
</dbReference>
<evidence type="ECO:0000256" key="10">
    <source>
        <dbReference type="ARBA" id="ARBA00023264"/>
    </source>
</evidence>
<keyword evidence="7" id="KW-0443">Lipid metabolism</keyword>
<proteinExistence type="inferred from homology"/>
<comment type="caution">
    <text evidence="14">The sequence shown here is derived from an EMBL/GenBank/DDBJ whole genome shotgun (WGS) entry which is preliminary data.</text>
</comment>
<evidence type="ECO:0000256" key="12">
    <source>
        <dbReference type="RuleBase" id="RU003750"/>
    </source>
</evidence>
<name>A0ABU2J816_9ACTN</name>
<dbReference type="GO" id="GO:0008444">
    <property type="term" value="F:CDP-diacylglycerol-glycerol-3-phosphate 3-phosphatidyltransferase activity"/>
    <property type="evidence" value="ECO:0007669"/>
    <property type="project" value="UniProtKB-EC"/>
</dbReference>
<evidence type="ECO:0000256" key="2">
    <source>
        <dbReference type="ARBA" id="ARBA00010441"/>
    </source>
</evidence>
<evidence type="ECO:0000256" key="7">
    <source>
        <dbReference type="ARBA" id="ARBA00023098"/>
    </source>
</evidence>
<keyword evidence="8 13" id="KW-0472">Membrane</keyword>
<evidence type="ECO:0000256" key="9">
    <source>
        <dbReference type="ARBA" id="ARBA00023209"/>
    </source>
</evidence>
<dbReference type="EC" id="2.7.8.5" evidence="11"/>
<keyword evidence="6 13" id="KW-1133">Transmembrane helix</keyword>
<keyword evidence="5 13" id="KW-0812">Transmembrane</keyword>
<keyword evidence="3" id="KW-0444">Lipid biosynthesis</keyword>
<keyword evidence="15" id="KW-1185">Reference proteome</keyword>
<dbReference type="Gene3D" id="1.20.120.1760">
    <property type="match status" value="1"/>
</dbReference>
<evidence type="ECO:0000256" key="4">
    <source>
        <dbReference type="ARBA" id="ARBA00022679"/>
    </source>
</evidence>
<dbReference type="PANTHER" id="PTHR14269">
    <property type="entry name" value="CDP-DIACYLGLYCEROL--GLYCEROL-3-PHOSPHATE 3-PHOSPHATIDYLTRANSFERASE-RELATED"/>
    <property type="match status" value="1"/>
</dbReference>
<evidence type="ECO:0000256" key="11">
    <source>
        <dbReference type="NCBIfam" id="TIGR00560"/>
    </source>
</evidence>
<accession>A0ABU2J816</accession>
<reference evidence="15" key="1">
    <citation type="submission" date="2023-07" db="EMBL/GenBank/DDBJ databases">
        <title>30 novel species of actinomycetes from the DSMZ collection.</title>
        <authorList>
            <person name="Nouioui I."/>
        </authorList>
    </citation>
    <scope>NUCLEOTIDE SEQUENCE [LARGE SCALE GENOMIC DNA]</scope>
    <source>
        <strain evidence="15">DSM 44399</strain>
    </source>
</reference>
<gene>
    <name evidence="14" type="primary">pgsA</name>
    <name evidence="14" type="ORF">RM423_06855</name>
</gene>
<feature type="transmembrane region" description="Helical" evidence="13">
    <location>
        <begin position="109"/>
        <end position="131"/>
    </location>
</feature>
<dbReference type="EMBL" id="JAVREH010000006">
    <property type="protein sequence ID" value="MDT0261112.1"/>
    <property type="molecule type" value="Genomic_DNA"/>
</dbReference>
<keyword evidence="9" id="KW-0594">Phospholipid biosynthesis</keyword>
<evidence type="ECO:0000256" key="8">
    <source>
        <dbReference type="ARBA" id="ARBA00023136"/>
    </source>
</evidence>
<evidence type="ECO:0000256" key="6">
    <source>
        <dbReference type="ARBA" id="ARBA00022989"/>
    </source>
</evidence>
<comment type="subcellular location">
    <subcellularLocation>
        <location evidence="1">Membrane</location>
        <topology evidence="1">Multi-pass membrane protein</topology>
    </subcellularLocation>
</comment>
<comment type="similarity">
    <text evidence="2 12">Belongs to the CDP-alcohol phosphatidyltransferase class-I family.</text>
</comment>
<keyword evidence="10" id="KW-1208">Phospholipid metabolism</keyword>
<evidence type="ECO:0000256" key="13">
    <source>
        <dbReference type="SAM" id="Phobius"/>
    </source>
</evidence>
<dbReference type="InterPro" id="IPR043130">
    <property type="entry name" value="CDP-OH_PTrfase_TM_dom"/>
</dbReference>
<keyword evidence="4 12" id="KW-0808">Transferase</keyword>
<dbReference type="PROSITE" id="PS00379">
    <property type="entry name" value="CDP_ALCOHOL_P_TRANSF"/>
    <property type="match status" value="1"/>
</dbReference>
<evidence type="ECO:0000256" key="5">
    <source>
        <dbReference type="ARBA" id="ARBA00022692"/>
    </source>
</evidence>
<dbReference type="Proteomes" id="UP001183176">
    <property type="component" value="Unassembled WGS sequence"/>
</dbReference>
<dbReference type="PANTHER" id="PTHR14269:SF52">
    <property type="entry name" value="PHOSPHATIDYLGLYCEROPHOSPHATE SYNTHASE-RELATED"/>
    <property type="match status" value="1"/>
</dbReference>